<organism evidence="3 4">
    <name type="scientific">Geobacter soli</name>
    <dbReference type="NCBI Taxonomy" id="1510391"/>
    <lineage>
        <taxon>Bacteria</taxon>
        <taxon>Pseudomonadati</taxon>
        <taxon>Thermodesulfobacteriota</taxon>
        <taxon>Desulfuromonadia</taxon>
        <taxon>Geobacterales</taxon>
        <taxon>Geobacteraceae</taxon>
        <taxon>Geobacter</taxon>
    </lineage>
</organism>
<dbReference type="Gene3D" id="2.180.10.10">
    <property type="entry name" value="RHS repeat-associated core"/>
    <property type="match status" value="1"/>
</dbReference>
<protein>
    <recommendedName>
        <fullName evidence="2">Teneurin-like YD-shell domain-containing protein</fullName>
    </recommendedName>
</protein>
<gene>
    <name evidence="3" type="ORF">SE37_16545</name>
</gene>
<dbReference type="InterPro" id="IPR056823">
    <property type="entry name" value="TEN-like_YD-shell"/>
</dbReference>
<dbReference type="InterPro" id="IPR022385">
    <property type="entry name" value="Rhs_assc_core"/>
</dbReference>
<name>A0A0C1QS90_9BACT</name>
<feature type="non-terminal residue" evidence="3">
    <location>
        <position position="1"/>
    </location>
</feature>
<evidence type="ECO:0000259" key="2">
    <source>
        <dbReference type="Pfam" id="PF25023"/>
    </source>
</evidence>
<dbReference type="PANTHER" id="PTHR32305:SF15">
    <property type="entry name" value="PROTEIN RHSA-RELATED"/>
    <property type="match status" value="1"/>
</dbReference>
<proteinExistence type="predicted"/>
<dbReference type="PRINTS" id="PR00394">
    <property type="entry name" value="RHSPROTEIN"/>
</dbReference>
<reference evidence="3 4" key="1">
    <citation type="submission" date="2015-01" db="EMBL/GenBank/DDBJ databases">
        <title>Genome sequence of the anaerobic bacterium Geobacter soli GSS01, a dissimilatory Fe(III) reducer from soil.</title>
        <authorList>
            <person name="Yang G."/>
            <person name="Zhou S."/>
        </authorList>
    </citation>
    <scope>NUCLEOTIDE SEQUENCE [LARGE SCALE GENOMIC DNA]</scope>
    <source>
        <strain evidence="3 4">GSS01</strain>
    </source>
</reference>
<dbReference type="Pfam" id="PF25023">
    <property type="entry name" value="TEN_YD-shell"/>
    <property type="match status" value="1"/>
</dbReference>
<accession>A0A0C1QS90</accession>
<dbReference type="AlphaFoldDB" id="A0A0C1QS90"/>
<feature type="domain" description="Teneurin-like YD-shell" evidence="2">
    <location>
        <begin position="3"/>
        <end position="79"/>
    </location>
</feature>
<keyword evidence="1" id="KW-0677">Repeat</keyword>
<keyword evidence="4" id="KW-1185">Reference proteome</keyword>
<evidence type="ECO:0000313" key="3">
    <source>
        <dbReference type="EMBL" id="KIE41111.1"/>
    </source>
</evidence>
<dbReference type="RefSeq" id="WP_039648643.1">
    <property type="nucleotide sequence ID" value="NZ_JXBL01000006.1"/>
</dbReference>
<evidence type="ECO:0000256" key="1">
    <source>
        <dbReference type="ARBA" id="ARBA00022737"/>
    </source>
</evidence>
<comment type="caution">
    <text evidence="3">The sequence shown here is derived from an EMBL/GenBank/DDBJ whole genome shotgun (WGS) entry which is preliminary data.</text>
</comment>
<dbReference type="Proteomes" id="UP000031433">
    <property type="component" value="Unassembled WGS sequence"/>
</dbReference>
<dbReference type="EMBL" id="JXBL01000006">
    <property type="protein sequence ID" value="KIE41111.1"/>
    <property type="molecule type" value="Genomic_DNA"/>
</dbReference>
<sequence length="221" mass="24767">GGSHYYYHADHLGSIMAITDGTGNVVQRYRYDSFGLPKATTTFQNSYLFTGREWDKETGLYYYRARYLDPLTGKFLSKDPITIFDGGDVGLYGYVQQNPINFSDPFGHYTQAISACARNLRACTAAVMATAAAINNIFNPVKSKTRTCDDDDGNDDCKDKLSPWEIEKMKKLGPEFHPHSIKKDYGAGFDLYKCKNGDIVIRMKPGIGPNHPTGLNVNMFR</sequence>
<evidence type="ECO:0000313" key="4">
    <source>
        <dbReference type="Proteomes" id="UP000031433"/>
    </source>
</evidence>
<dbReference type="PANTHER" id="PTHR32305">
    <property type="match status" value="1"/>
</dbReference>
<dbReference type="NCBIfam" id="TIGR03696">
    <property type="entry name" value="Rhs_assc_core"/>
    <property type="match status" value="1"/>
</dbReference>
<dbReference type="InterPro" id="IPR050708">
    <property type="entry name" value="T6SS_VgrG/RHS"/>
</dbReference>